<dbReference type="EMBL" id="SRZB01000037">
    <property type="protein sequence ID" value="TGX97153.1"/>
    <property type="molecule type" value="Genomic_DNA"/>
</dbReference>
<dbReference type="Proteomes" id="UP000307720">
    <property type="component" value="Unassembled WGS sequence"/>
</dbReference>
<evidence type="ECO:0000313" key="2">
    <source>
        <dbReference type="Proteomes" id="UP000307720"/>
    </source>
</evidence>
<reference evidence="1" key="1">
    <citation type="submission" date="2019-04" db="EMBL/GenBank/DDBJ databases">
        <title>Microbes associate with the intestines of laboratory mice.</title>
        <authorList>
            <person name="Navarre W."/>
            <person name="Wong E."/>
            <person name="Huang K."/>
            <person name="Tropini C."/>
            <person name="Ng K."/>
            <person name="Yu B."/>
        </authorList>
    </citation>
    <scope>NUCLEOTIDE SEQUENCE</scope>
    <source>
        <strain evidence="1">NM72_1-8</strain>
    </source>
</reference>
<accession>A0AC61QX22</accession>
<sequence length="73" mass="7979">MEDGREEILQIPAYSSLRGVVSNEGDFLQINVYFAFCWFVGISGRNIAAALAKSPLAALKVLTEAHTEETATF</sequence>
<name>A0AC61QX22_9FIRM</name>
<keyword evidence="2" id="KW-1185">Reference proteome</keyword>
<comment type="caution">
    <text evidence="1">The sequence shown here is derived from an EMBL/GenBank/DDBJ whole genome shotgun (WGS) entry which is preliminary data.</text>
</comment>
<organism evidence="1 2">
    <name type="scientific">Hominisplanchenecus murintestinalis</name>
    <dbReference type="NCBI Taxonomy" id="2941517"/>
    <lineage>
        <taxon>Bacteria</taxon>
        <taxon>Bacillati</taxon>
        <taxon>Bacillota</taxon>
        <taxon>Clostridia</taxon>
        <taxon>Lachnospirales</taxon>
        <taxon>Lachnospiraceae</taxon>
        <taxon>Hominisplanchenecus</taxon>
    </lineage>
</organism>
<protein>
    <submittedName>
        <fullName evidence="1">Uncharacterized protein</fullName>
    </submittedName>
</protein>
<gene>
    <name evidence="1" type="ORF">E5357_13555</name>
</gene>
<proteinExistence type="predicted"/>
<evidence type="ECO:0000313" key="1">
    <source>
        <dbReference type="EMBL" id="TGX97153.1"/>
    </source>
</evidence>